<sequence>MVAEARRRAAEGHDVVRLDIGEPDLPTPAHIVEAGVAALRAGATRYVAPAGIPPLRAAIADVQRTRGVAATAEQVVVTSGAKPMLLYALLALVQRGDEVLVPDPGYPGYAAAARIAGARVRHYPLARDGAQFRLDVDALRAAVRERTRVLVLNTPQNPTGCVLDDHERLAIAELAEERDLWVVSDEIYDGLRYDDRAASSVAALPGMAARTVVVDGFSKTYAMTGWRLGYGVMPSSLVPAVTALVNESTTCAPAFVQHAGLAALTGPQDDAIAMRELFRARRDALVAGLRGVAGVRAEAPDGAFYVFADVAGLLRAGETCVALADRLLREHDVACIPGAAYGRRGEGMLRLAFTTSEERIREAVTRIRAGGQEGTKRGQEIR</sequence>
<protein>
    <recommendedName>
        <fullName evidence="6">Aminotransferase</fullName>
        <ecNumber evidence="6">2.6.1.-</ecNumber>
    </recommendedName>
</protein>
<dbReference type="HOGENOM" id="CLU_017584_4_3_0"/>
<dbReference type="Proteomes" id="UP000019151">
    <property type="component" value="Chromosome"/>
</dbReference>
<dbReference type="SUPFAM" id="SSF53383">
    <property type="entry name" value="PLP-dependent transferases"/>
    <property type="match status" value="1"/>
</dbReference>
<dbReference type="KEGG" id="gba:J421_2412"/>
<evidence type="ECO:0000259" key="7">
    <source>
        <dbReference type="Pfam" id="PF00155"/>
    </source>
</evidence>
<dbReference type="AlphaFoldDB" id="W0RFR4"/>
<evidence type="ECO:0000256" key="5">
    <source>
        <dbReference type="ARBA" id="ARBA00022898"/>
    </source>
</evidence>
<reference evidence="8 9" key="1">
    <citation type="journal article" date="2014" name="Genome Announc.">
        <title>Genome Sequence and Methylome of Soil Bacterium Gemmatirosa kalamazoonensis KBS708T, a Member of the Rarely Cultivated Gemmatimonadetes Phylum.</title>
        <authorList>
            <person name="Debruyn J.M."/>
            <person name="Radosevich M."/>
            <person name="Wommack K.E."/>
            <person name="Polson S.W."/>
            <person name="Hauser L.J."/>
            <person name="Fawaz M.N."/>
            <person name="Korlach J."/>
            <person name="Tsai Y.C."/>
        </authorList>
    </citation>
    <scope>NUCLEOTIDE SEQUENCE [LARGE SCALE GENOMIC DNA]</scope>
    <source>
        <strain evidence="8 9">KBS708</strain>
    </source>
</reference>
<dbReference type="EC" id="2.6.1.-" evidence="6"/>
<dbReference type="Pfam" id="PF00155">
    <property type="entry name" value="Aminotran_1_2"/>
    <property type="match status" value="1"/>
</dbReference>
<dbReference type="STRING" id="861299.J421_2412"/>
<accession>W0RFR4</accession>
<dbReference type="InterPro" id="IPR050596">
    <property type="entry name" value="AspAT/PAT-like"/>
</dbReference>
<dbReference type="Gene3D" id="3.40.640.10">
    <property type="entry name" value="Type I PLP-dependent aspartate aminotransferase-like (Major domain)"/>
    <property type="match status" value="1"/>
</dbReference>
<gene>
    <name evidence="8" type="ORF">J421_2412</name>
</gene>
<keyword evidence="3 6" id="KW-0032">Aminotransferase</keyword>
<dbReference type="eggNOG" id="COG0436">
    <property type="taxonomic scope" value="Bacteria"/>
</dbReference>
<dbReference type="InterPro" id="IPR004839">
    <property type="entry name" value="Aminotransferase_I/II_large"/>
</dbReference>
<feature type="domain" description="Aminotransferase class I/classII large" evidence="7">
    <location>
        <begin position="14"/>
        <end position="367"/>
    </location>
</feature>
<organism evidence="8 9">
    <name type="scientific">Gemmatirosa kalamazoonensis</name>
    <dbReference type="NCBI Taxonomy" id="861299"/>
    <lineage>
        <taxon>Bacteria</taxon>
        <taxon>Pseudomonadati</taxon>
        <taxon>Gemmatimonadota</taxon>
        <taxon>Gemmatimonadia</taxon>
        <taxon>Gemmatimonadales</taxon>
        <taxon>Gemmatimonadaceae</taxon>
        <taxon>Gemmatirosa</taxon>
    </lineage>
</organism>
<dbReference type="PANTHER" id="PTHR46383:SF2">
    <property type="entry name" value="AMINOTRANSFERASE"/>
    <property type="match status" value="1"/>
</dbReference>
<evidence type="ECO:0000256" key="2">
    <source>
        <dbReference type="ARBA" id="ARBA00007441"/>
    </source>
</evidence>
<comment type="cofactor">
    <cofactor evidence="1 6">
        <name>pyridoxal 5'-phosphate</name>
        <dbReference type="ChEBI" id="CHEBI:597326"/>
    </cofactor>
</comment>
<dbReference type="PANTHER" id="PTHR46383">
    <property type="entry name" value="ASPARTATE AMINOTRANSFERASE"/>
    <property type="match status" value="1"/>
</dbReference>
<dbReference type="EMBL" id="CP007128">
    <property type="protein sequence ID" value="AHG89949.1"/>
    <property type="molecule type" value="Genomic_DNA"/>
</dbReference>
<dbReference type="CDD" id="cd00609">
    <property type="entry name" value="AAT_like"/>
    <property type="match status" value="1"/>
</dbReference>
<dbReference type="InterPro" id="IPR015421">
    <property type="entry name" value="PyrdxlP-dep_Trfase_major"/>
</dbReference>
<evidence type="ECO:0000256" key="4">
    <source>
        <dbReference type="ARBA" id="ARBA00022679"/>
    </source>
</evidence>
<dbReference type="InParanoid" id="W0RFR4"/>
<dbReference type="GO" id="GO:0008483">
    <property type="term" value="F:transaminase activity"/>
    <property type="evidence" value="ECO:0007669"/>
    <property type="project" value="UniProtKB-KW"/>
</dbReference>
<evidence type="ECO:0000256" key="3">
    <source>
        <dbReference type="ARBA" id="ARBA00022576"/>
    </source>
</evidence>
<comment type="similarity">
    <text evidence="2 6">Belongs to the class-I pyridoxal-phosphate-dependent aminotransferase family.</text>
</comment>
<keyword evidence="4 6" id="KW-0808">Transferase</keyword>
<evidence type="ECO:0000313" key="9">
    <source>
        <dbReference type="Proteomes" id="UP000019151"/>
    </source>
</evidence>
<proteinExistence type="inferred from homology"/>
<dbReference type="Gene3D" id="3.90.1150.10">
    <property type="entry name" value="Aspartate Aminotransferase, domain 1"/>
    <property type="match status" value="1"/>
</dbReference>
<dbReference type="InterPro" id="IPR004838">
    <property type="entry name" value="NHTrfase_class1_PyrdxlP-BS"/>
</dbReference>
<evidence type="ECO:0000313" key="8">
    <source>
        <dbReference type="EMBL" id="AHG89949.1"/>
    </source>
</evidence>
<evidence type="ECO:0000256" key="6">
    <source>
        <dbReference type="RuleBase" id="RU000481"/>
    </source>
</evidence>
<dbReference type="PROSITE" id="PS00105">
    <property type="entry name" value="AA_TRANSFER_CLASS_1"/>
    <property type="match status" value="1"/>
</dbReference>
<keyword evidence="9" id="KW-1185">Reference proteome</keyword>
<dbReference type="InterPro" id="IPR015422">
    <property type="entry name" value="PyrdxlP-dep_Trfase_small"/>
</dbReference>
<dbReference type="FunCoup" id="W0RFR4">
    <property type="interactions" value="518"/>
</dbReference>
<evidence type="ECO:0000256" key="1">
    <source>
        <dbReference type="ARBA" id="ARBA00001933"/>
    </source>
</evidence>
<dbReference type="InterPro" id="IPR015424">
    <property type="entry name" value="PyrdxlP-dep_Trfase"/>
</dbReference>
<name>W0RFR4_9BACT</name>
<dbReference type="PATRIC" id="fig|861299.3.peg.2458"/>
<keyword evidence="5" id="KW-0663">Pyridoxal phosphate</keyword>
<dbReference type="GO" id="GO:0030170">
    <property type="term" value="F:pyridoxal phosphate binding"/>
    <property type="evidence" value="ECO:0007669"/>
    <property type="project" value="InterPro"/>
</dbReference>
<dbReference type="GO" id="GO:0006520">
    <property type="term" value="P:amino acid metabolic process"/>
    <property type="evidence" value="ECO:0007669"/>
    <property type="project" value="InterPro"/>
</dbReference>